<proteinExistence type="predicted"/>
<protein>
    <submittedName>
        <fullName evidence="1">Uncharacterized protein</fullName>
    </submittedName>
</protein>
<dbReference type="Proteomes" id="UP000468901">
    <property type="component" value="Unassembled WGS sequence"/>
</dbReference>
<keyword evidence="2" id="KW-1185">Reference proteome</keyword>
<name>A0A6N6VRA4_9HYPH</name>
<dbReference type="EMBL" id="WESC01000002">
    <property type="protein sequence ID" value="KAB7742053.1"/>
    <property type="molecule type" value="Genomic_DNA"/>
</dbReference>
<dbReference type="AlphaFoldDB" id="A0A6N6VRA4"/>
<dbReference type="RefSeq" id="WP_152214475.1">
    <property type="nucleotide sequence ID" value="NZ_WESC01000002.1"/>
</dbReference>
<organism evidence="1 2">
    <name type="scientific">Parvibaculum sedimenti</name>
    <dbReference type="NCBI Taxonomy" id="2608632"/>
    <lineage>
        <taxon>Bacteria</taxon>
        <taxon>Pseudomonadati</taxon>
        <taxon>Pseudomonadota</taxon>
        <taxon>Alphaproteobacteria</taxon>
        <taxon>Hyphomicrobiales</taxon>
        <taxon>Parvibaculaceae</taxon>
        <taxon>Parvibaculum</taxon>
    </lineage>
</organism>
<evidence type="ECO:0000313" key="1">
    <source>
        <dbReference type="EMBL" id="KAB7742053.1"/>
    </source>
</evidence>
<comment type="caution">
    <text evidence="1">The sequence shown here is derived from an EMBL/GenBank/DDBJ whole genome shotgun (WGS) entry which is preliminary data.</text>
</comment>
<accession>A0A6N6VRA4</accession>
<gene>
    <name evidence="1" type="ORF">F2P47_01895</name>
</gene>
<evidence type="ECO:0000313" key="2">
    <source>
        <dbReference type="Proteomes" id="UP000468901"/>
    </source>
</evidence>
<sequence>MRLFFPNLTRPKKAAKHISKRLSVSLSVAQKGIAQACGYRDWYDFEQNHTQGAESLLDQELTKADFIERQASLTIMLANAVGVPDGDAQYALAESRLSGDLPCSLIDQIEVRLECWRRTVLPPAGRRMRGAVGTLRSPGRNGEAVILRCFDRVTTVITEKNVGTVADFEYISPQNPPPMFLPMRLYLPYGYWVEEDGAKVLFSRDYKPLWRLRAGAEPHRLEPSLWIKWRSQVFLWDEGRSPWNSPQLKTDMERFLQDCGALALPILADALPILIKNDEVANFAGSVEPLQQQRLEALTCH</sequence>
<reference evidence="1 2" key="1">
    <citation type="submission" date="2019-09" db="EMBL/GenBank/DDBJ databases">
        <title>Parvibaculum sedimenti sp. nov., isolated from sediment.</title>
        <authorList>
            <person name="Wang Y."/>
        </authorList>
    </citation>
    <scope>NUCLEOTIDE SEQUENCE [LARGE SCALE GENOMIC DNA]</scope>
    <source>
        <strain evidence="1 2">HXT-9</strain>
    </source>
</reference>